<dbReference type="InterPro" id="IPR016187">
    <property type="entry name" value="CTDL_fold"/>
</dbReference>
<dbReference type="AlphaFoldDB" id="A0A9D4F6H0"/>
<dbReference type="Gene3D" id="3.10.100.10">
    <property type="entry name" value="Mannose-Binding Protein A, subunit A"/>
    <property type="match status" value="1"/>
</dbReference>
<dbReference type="CDD" id="cd00037">
    <property type="entry name" value="CLECT"/>
    <property type="match status" value="1"/>
</dbReference>
<dbReference type="Proteomes" id="UP000828390">
    <property type="component" value="Unassembled WGS sequence"/>
</dbReference>
<name>A0A9D4F6H0_DREPO</name>
<protein>
    <recommendedName>
        <fullName evidence="1">C-type lectin domain-containing protein</fullName>
    </recommendedName>
</protein>
<proteinExistence type="predicted"/>
<dbReference type="EMBL" id="JAIWYP010000007">
    <property type="protein sequence ID" value="KAH3792642.1"/>
    <property type="molecule type" value="Genomic_DNA"/>
</dbReference>
<organism evidence="2 3">
    <name type="scientific">Dreissena polymorpha</name>
    <name type="common">Zebra mussel</name>
    <name type="synonym">Mytilus polymorpha</name>
    <dbReference type="NCBI Taxonomy" id="45954"/>
    <lineage>
        <taxon>Eukaryota</taxon>
        <taxon>Metazoa</taxon>
        <taxon>Spiralia</taxon>
        <taxon>Lophotrochozoa</taxon>
        <taxon>Mollusca</taxon>
        <taxon>Bivalvia</taxon>
        <taxon>Autobranchia</taxon>
        <taxon>Heteroconchia</taxon>
        <taxon>Euheterodonta</taxon>
        <taxon>Imparidentia</taxon>
        <taxon>Neoheterodontei</taxon>
        <taxon>Myida</taxon>
        <taxon>Dreissenoidea</taxon>
        <taxon>Dreissenidae</taxon>
        <taxon>Dreissena</taxon>
    </lineage>
</organism>
<dbReference type="InterPro" id="IPR001304">
    <property type="entry name" value="C-type_lectin-like"/>
</dbReference>
<comment type="caution">
    <text evidence="2">The sequence shown here is derived from an EMBL/GenBank/DDBJ whole genome shotgun (WGS) entry which is preliminary data.</text>
</comment>
<evidence type="ECO:0000313" key="2">
    <source>
        <dbReference type="EMBL" id="KAH3792642.1"/>
    </source>
</evidence>
<feature type="domain" description="C-type lectin" evidence="1">
    <location>
        <begin position="1"/>
        <end position="72"/>
    </location>
</feature>
<reference evidence="2" key="1">
    <citation type="journal article" date="2019" name="bioRxiv">
        <title>The Genome of the Zebra Mussel, Dreissena polymorpha: A Resource for Invasive Species Research.</title>
        <authorList>
            <person name="McCartney M.A."/>
            <person name="Auch B."/>
            <person name="Kono T."/>
            <person name="Mallez S."/>
            <person name="Zhang Y."/>
            <person name="Obille A."/>
            <person name="Becker A."/>
            <person name="Abrahante J.E."/>
            <person name="Garbe J."/>
            <person name="Badalamenti J.P."/>
            <person name="Herman A."/>
            <person name="Mangelson H."/>
            <person name="Liachko I."/>
            <person name="Sullivan S."/>
            <person name="Sone E.D."/>
            <person name="Koren S."/>
            <person name="Silverstein K.A.T."/>
            <person name="Beckman K.B."/>
            <person name="Gohl D.M."/>
        </authorList>
    </citation>
    <scope>NUCLEOTIDE SEQUENCE</scope>
    <source>
        <strain evidence="2">Duluth1</strain>
        <tissue evidence="2">Whole animal</tissue>
    </source>
</reference>
<evidence type="ECO:0000259" key="1">
    <source>
        <dbReference type="PROSITE" id="PS50041"/>
    </source>
</evidence>
<dbReference type="PROSITE" id="PS50041">
    <property type="entry name" value="C_TYPE_LECTIN_2"/>
    <property type="match status" value="1"/>
</dbReference>
<reference evidence="2" key="2">
    <citation type="submission" date="2020-11" db="EMBL/GenBank/DDBJ databases">
        <authorList>
            <person name="McCartney M.A."/>
            <person name="Auch B."/>
            <person name="Kono T."/>
            <person name="Mallez S."/>
            <person name="Becker A."/>
            <person name="Gohl D.M."/>
            <person name="Silverstein K.A.T."/>
            <person name="Koren S."/>
            <person name="Bechman K.B."/>
            <person name="Herman A."/>
            <person name="Abrahante J.E."/>
            <person name="Garbe J."/>
        </authorList>
    </citation>
    <scope>NUCLEOTIDE SEQUENCE</scope>
    <source>
        <strain evidence="2">Duluth1</strain>
        <tissue evidence="2">Whole animal</tissue>
    </source>
</reference>
<dbReference type="InterPro" id="IPR016186">
    <property type="entry name" value="C-type_lectin-like/link_sf"/>
</dbReference>
<sequence length="75" mass="8647">MAISIEQVWIGIHLKDGSWISSIDDQLVAKFNWALDEPNNQDNMEHCAITDIRVEWRRLDVPCTTEICAVCEIDM</sequence>
<dbReference type="Pfam" id="PF00059">
    <property type="entry name" value="Lectin_C"/>
    <property type="match status" value="1"/>
</dbReference>
<accession>A0A9D4F6H0</accession>
<keyword evidence="3" id="KW-1185">Reference proteome</keyword>
<gene>
    <name evidence="2" type="ORF">DPMN_146139</name>
</gene>
<dbReference type="SUPFAM" id="SSF56436">
    <property type="entry name" value="C-type lectin-like"/>
    <property type="match status" value="1"/>
</dbReference>
<evidence type="ECO:0000313" key="3">
    <source>
        <dbReference type="Proteomes" id="UP000828390"/>
    </source>
</evidence>